<dbReference type="InterPro" id="IPR002921">
    <property type="entry name" value="Fungal_lipase-type"/>
</dbReference>
<feature type="domain" description="Fungal lipase-type" evidence="2">
    <location>
        <begin position="67"/>
        <end position="103"/>
    </location>
</feature>
<proteinExistence type="predicted"/>
<name>A0A565CUW2_9BRAS</name>
<evidence type="ECO:0000259" key="2">
    <source>
        <dbReference type="Pfam" id="PF01764"/>
    </source>
</evidence>
<dbReference type="EMBL" id="CABITT030000008">
    <property type="protein sequence ID" value="VVB17372.1"/>
    <property type="molecule type" value="Genomic_DNA"/>
</dbReference>
<dbReference type="InterPro" id="IPR029058">
    <property type="entry name" value="AB_hydrolase_fold"/>
</dbReference>
<gene>
    <name evidence="3" type="ORF">ANE_LOCUS27816</name>
</gene>
<dbReference type="SUPFAM" id="SSF53474">
    <property type="entry name" value="alpha/beta-Hydrolases"/>
    <property type="match status" value="1"/>
</dbReference>
<dbReference type="PANTHER" id="PTHR31479:SF14">
    <property type="entry name" value="GB|AAD29063.1"/>
    <property type="match status" value="1"/>
</dbReference>
<comment type="caution">
    <text evidence="3">The sequence shown here is derived from an EMBL/GenBank/DDBJ whole genome shotgun (WGS) entry which is preliminary data.</text>
</comment>
<reference evidence="3" key="1">
    <citation type="submission" date="2019-07" db="EMBL/GenBank/DDBJ databases">
        <authorList>
            <person name="Dittberner H."/>
        </authorList>
    </citation>
    <scope>NUCLEOTIDE SEQUENCE [LARGE SCALE GENOMIC DNA]</scope>
</reference>
<dbReference type="OrthoDB" id="58570at2759"/>
<accession>A0A565CUW2</accession>
<organism evidence="3 4">
    <name type="scientific">Arabis nemorensis</name>
    <dbReference type="NCBI Taxonomy" id="586526"/>
    <lineage>
        <taxon>Eukaryota</taxon>
        <taxon>Viridiplantae</taxon>
        <taxon>Streptophyta</taxon>
        <taxon>Embryophyta</taxon>
        <taxon>Tracheophyta</taxon>
        <taxon>Spermatophyta</taxon>
        <taxon>Magnoliopsida</taxon>
        <taxon>eudicotyledons</taxon>
        <taxon>Gunneridae</taxon>
        <taxon>Pentapetalae</taxon>
        <taxon>rosids</taxon>
        <taxon>malvids</taxon>
        <taxon>Brassicales</taxon>
        <taxon>Brassicaceae</taxon>
        <taxon>Arabideae</taxon>
        <taxon>Arabis</taxon>
    </lineage>
</organism>
<dbReference type="Pfam" id="PF01764">
    <property type="entry name" value="Lipase_3"/>
    <property type="match status" value="1"/>
</dbReference>
<evidence type="ECO:0000313" key="3">
    <source>
        <dbReference type="EMBL" id="VVB17372.1"/>
    </source>
</evidence>
<dbReference type="Gene3D" id="3.40.50.1820">
    <property type="entry name" value="alpha/beta hydrolase"/>
    <property type="match status" value="1"/>
</dbReference>
<dbReference type="GO" id="GO:0016787">
    <property type="term" value="F:hydrolase activity"/>
    <property type="evidence" value="ECO:0007669"/>
    <property type="project" value="UniProtKB-KW"/>
</dbReference>
<protein>
    <recommendedName>
        <fullName evidence="2">Fungal lipase-type domain-containing protein</fullName>
    </recommendedName>
</protein>
<dbReference type="GO" id="GO:0006629">
    <property type="term" value="P:lipid metabolic process"/>
    <property type="evidence" value="ECO:0007669"/>
    <property type="project" value="InterPro"/>
</dbReference>
<dbReference type="PANTHER" id="PTHR31479">
    <property type="entry name" value="ALPHA/BETA-HYDROLASES SUPERFAMILY PROTEIN"/>
    <property type="match status" value="1"/>
</dbReference>
<dbReference type="AlphaFoldDB" id="A0A565CUW2"/>
<evidence type="ECO:0000256" key="1">
    <source>
        <dbReference type="ARBA" id="ARBA00022801"/>
    </source>
</evidence>
<keyword evidence="1" id="KW-0378">Hydrolase</keyword>
<dbReference type="Proteomes" id="UP000489600">
    <property type="component" value="Unassembled WGS sequence"/>
</dbReference>
<evidence type="ECO:0000313" key="4">
    <source>
        <dbReference type="Proteomes" id="UP000489600"/>
    </source>
</evidence>
<sequence length="280" mass="31589">MSIYGAVFEYERYNLHQDTPHLKAPPRYVIAFRGTILESETILSDMKLNFRIFFNILPGGRRFMHAIQTIHTMVVRHSEPVIWLAGHSLGAALALLAGKTMIRDFGFFLEAHIFNPLVVSFPLEQLPGSKMLKGVFRITRSVIKTTVATVLKDVKIQEDDPSWIPCLYVNPADPICSEYIGYFKHKIFMSKIGASQIEKTGARTSVRSLLVGRKGTSDSSTEPLHLLPSADMTINKNKPTESKTAHGLHQWWEQDSVLRANWESCCIRPYSEGKSGKLLN</sequence>
<keyword evidence="4" id="KW-1185">Reference proteome</keyword>